<dbReference type="SUPFAM" id="SSF55052">
    <property type="entry name" value="CheY-binding domain of CheA"/>
    <property type="match status" value="1"/>
</dbReference>
<dbReference type="Pfam" id="PF02895">
    <property type="entry name" value="H-kinase_dim"/>
    <property type="match status" value="1"/>
</dbReference>
<evidence type="ECO:0000256" key="3">
    <source>
        <dbReference type="ARBA" id="ARBA00012438"/>
    </source>
</evidence>
<dbReference type="Gene3D" id="1.10.287.560">
    <property type="entry name" value="Histidine kinase CheA-like, homodimeric domain"/>
    <property type="match status" value="1"/>
</dbReference>
<sequence>MSGDNFMNEYMDLFYTEAKEQLDILSRDLLSIESGSSNQEMIHEMFRAAHTLKGASAMVGLNNVTEITHKVEDLLGKVREGERVLGAKDIDTIFSALDFIQTSIFEPDGIDPAKMAELSAALETAMKQPAEQPVVPDTTERIKEARQRISSLSQNVTEIRAVFTPDCFMKSVRAFLVTNNLKEFGEVLETVPTWQELEQNEAAYGEVIIFFEWQRGSRDELERALNITDIQTVTIQKAVSQSVPEESHSEGQPAQEQDHAQERQPQTERQQAHRPESTPVQAHHPETAEAKGAEYIKIEAKRLDLLMNLIGELLISQARFSRLQETYVEEHGHTPFAIEMAEETHQLSRVTTQLQDGLMKARMMPIGGVFSRYPRIVRDLAKKENKKITLVMEGQDTEMDKSVLDLIGDPLMHLIRNAVDHGIETPEERIQVGKPEEGTVRLRATHEGSRIVIQVADDGKGIDEQKVLAKARKLGLVREDQSLSRQEIFDLLFAPGFSTAEKVTDVSGRGVGMDVVKRAISGLNGIIETQSEIGQGTTFSLQLPITLAIIQGLLVKVEGETMIIPLDNVLESFQLREGEVESIGGKEVFTVRGRVVPLLRLQSAMQIPRDSEKMRRKYRSVVMVGLAERRLGLEVDALLGKKEIVIKAIHAPWLNLDKFAGATILGDGRVSLILNIGSLFR</sequence>
<dbReference type="Gene3D" id="2.30.30.40">
    <property type="entry name" value="SH3 Domains"/>
    <property type="match status" value="1"/>
</dbReference>
<feature type="domain" description="Histidine kinase" evidence="17">
    <location>
        <begin position="340"/>
        <end position="547"/>
    </location>
</feature>
<keyword evidence="12" id="KW-0902">Two-component regulatory system</keyword>
<dbReference type="CDD" id="cd00088">
    <property type="entry name" value="HPT"/>
    <property type="match status" value="1"/>
</dbReference>
<dbReference type="CDD" id="cd16916">
    <property type="entry name" value="HATPase_CheA-like"/>
    <property type="match status" value="1"/>
</dbReference>
<dbReference type="GO" id="GO:0005737">
    <property type="term" value="C:cytoplasm"/>
    <property type="evidence" value="ECO:0007669"/>
    <property type="project" value="UniProtKB-SubCell"/>
</dbReference>
<evidence type="ECO:0000256" key="8">
    <source>
        <dbReference type="ARBA" id="ARBA00022679"/>
    </source>
</evidence>
<keyword evidence="21" id="KW-1185">Reference proteome</keyword>
<dbReference type="InterPro" id="IPR010808">
    <property type="entry name" value="CheA_P2-bd"/>
</dbReference>
<dbReference type="Gene3D" id="3.30.70.1110">
    <property type="entry name" value="Histidine kinase CheA-like, P2 response regulator-binding domain"/>
    <property type="match status" value="1"/>
</dbReference>
<dbReference type="Pfam" id="PF07194">
    <property type="entry name" value="P2"/>
    <property type="match status" value="1"/>
</dbReference>
<keyword evidence="9" id="KW-0547">Nucleotide-binding</keyword>
<comment type="function">
    <text evidence="13">Involved in the transmission of sensory signals from the chemoreceptors to the flagellar motors. CheA is autophosphorylated; it can transfer its phosphate group to either CheB or CheY.</text>
</comment>
<dbReference type="InterPro" id="IPR004358">
    <property type="entry name" value="Sig_transdc_His_kin-like_C"/>
</dbReference>
<dbReference type="InterPro" id="IPR003594">
    <property type="entry name" value="HATPase_dom"/>
</dbReference>
<organism evidence="20 21">
    <name type="scientific">Heliobacterium mobile</name>
    <name type="common">Heliobacillus mobilis</name>
    <dbReference type="NCBI Taxonomy" id="28064"/>
    <lineage>
        <taxon>Bacteria</taxon>
        <taxon>Bacillati</taxon>
        <taxon>Bacillota</taxon>
        <taxon>Clostridia</taxon>
        <taxon>Eubacteriales</taxon>
        <taxon>Heliobacteriaceae</taxon>
        <taxon>Heliobacterium</taxon>
    </lineage>
</organism>
<evidence type="ECO:0000256" key="2">
    <source>
        <dbReference type="ARBA" id="ARBA00004496"/>
    </source>
</evidence>
<dbReference type="OrthoDB" id="9803176at2"/>
<feature type="domain" description="CheW-like" evidence="18">
    <location>
        <begin position="549"/>
        <end position="681"/>
    </location>
</feature>
<evidence type="ECO:0000256" key="4">
    <source>
        <dbReference type="ARBA" id="ARBA00021495"/>
    </source>
</evidence>
<name>A0A6I3SKG2_HELMO</name>
<evidence type="ECO:0000256" key="9">
    <source>
        <dbReference type="ARBA" id="ARBA00022741"/>
    </source>
</evidence>
<gene>
    <name evidence="20" type="ORF">GJ688_10590</name>
</gene>
<dbReference type="Proteomes" id="UP000430670">
    <property type="component" value="Unassembled WGS sequence"/>
</dbReference>
<evidence type="ECO:0000259" key="19">
    <source>
        <dbReference type="PROSITE" id="PS50894"/>
    </source>
</evidence>
<dbReference type="EC" id="2.7.13.3" evidence="3"/>
<dbReference type="PROSITE" id="PS50109">
    <property type="entry name" value="HIS_KIN"/>
    <property type="match status" value="1"/>
</dbReference>
<evidence type="ECO:0000256" key="1">
    <source>
        <dbReference type="ARBA" id="ARBA00000085"/>
    </source>
</evidence>
<dbReference type="InterPro" id="IPR037006">
    <property type="entry name" value="CheA-like_homodim_sf"/>
</dbReference>
<dbReference type="SMART" id="SM01231">
    <property type="entry name" value="H-kinase_dim"/>
    <property type="match status" value="1"/>
</dbReference>
<protein>
    <recommendedName>
        <fullName evidence="4">Chemotaxis protein CheA</fullName>
        <ecNumber evidence="3">2.7.13.3</ecNumber>
    </recommendedName>
</protein>
<evidence type="ECO:0000256" key="16">
    <source>
        <dbReference type="SAM" id="MobiDB-lite"/>
    </source>
</evidence>
<dbReference type="AlphaFoldDB" id="A0A6I3SKG2"/>
<dbReference type="SMART" id="SM00073">
    <property type="entry name" value="HPT"/>
    <property type="match status" value="1"/>
</dbReference>
<keyword evidence="6" id="KW-0145">Chemotaxis</keyword>
<feature type="modified residue" description="Phosphohistidine" evidence="14">
    <location>
        <position position="50"/>
    </location>
</feature>
<dbReference type="InterPro" id="IPR005467">
    <property type="entry name" value="His_kinase_dom"/>
</dbReference>
<evidence type="ECO:0000256" key="13">
    <source>
        <dbReference type="ARBA" id="ARBA00035100"/>
    </source>
</evidence>
<dbReference type="InterPro" id="IPR036641">
    <property type="entry name" value="HPT_dom_sf"/>
</dbReference>
<dbReference type="InterPro" id="IPR002545">
    <property type="entry name" value="CheW-lke_dom"/>
</dbReference>
<dbReference type="InterPro" id="IPR037052">
    <property type="entry name" value="CheA-like_P2_sf"/>
</dbReference>
<evidence type="ECO:0000313" key="21">
    <source>
        <dbReference type="Proteomes" id="UP000430670"/>
    </source>
</evidence>
<evidence type="ECO:0000256" key="11">
    <source>
        <dbReference type="ARBA" id="ARBA00022840"/>
    </source>
</evidence>
<dbReference type="GO" id="GO:0006935">
    <property type="term" value="P:chemotaxis"/>
    <property type="evidence" value="ECO:0007669"/>
    <property type="project" value="UniProtKB-KW"/>
</dbReference>
<evidence type="ECO:0000256" key="12">
    <source>
        <dbReference type="ARBA" id="ARBA00023012"/>
    </source>
</evidence>
<dbReference type="PANTHER" id="PTHR43395">
    <property type="entry name" value="SENSOR HISTIDINE KINASE CHEA"/>
    <property type="match status" value="1"/>
</dbReference>
<comment type="subcellular location">
    <subcellularLocation>
        <location evidence="2">Cytoplasm</location>
    </subcellularLocation>
</comment>
<feature type="coiled-coil region" evidence="15">
    <location>
        <begin position="135"/>
        <end position="162"/>
    </location>
</feature>
<dbReference type="SUPFAM" id="SSF47384">
    <property type="entry name" value="Homodimeric domain of signal transducing histidine kinase"/>
    <property type="match status" value="1"/>
</dbReference>
<dbReference type="PRINTS" id="PR00344">
    <property type="entry name" value="BCTRLSENSOR"/>
</dbReference>
<dbReference type="SUPFAM" id="SSF55874">
    <property type="entry name" value="ATPase domain of HSP90 chaperone/DNA topoisomerase II/histidine kinase"/>
    <property type="match status" value="1"/>
</dbReference>
<dbReference type="Pfam" id="PF01584">
    <property type="entry name" value="CheW"/>
    <property type="match status" value="1"/>
</dbReference>
<evidence type="ECO:0000259" key="18">
    <source>
        <dbReference type="PROSITE" id="PS50851"/>
    </source>
</evidence>
<dbReference type="InterPro" id="IPR036097">
    <property type="entry name" value="HisK_dim/P_sf"/>
</dbReference>
<dbReference type="RefSeq" id="WP_155476530.1">
    <property type="nucleotide sequence ID" value="NZ_WNKU01000011.1"/>
</dbReference>
<dbReference type="Pfam" id="PF01627">
    <property type="entry name" value="Hpt"/>
    <property type="match status" value="1"/>
</dbReference>
<evidence type="ECO:0000256" key="7">
    <source>
        <dbReference type="ARBA" id="ARBA00022553"/>
    </source>
</evidence>
<evidence type="ECO:0000313" key="20">
    <source>
        <dbReference type="EMBL" id="MTV49424.1"/>
    </source>
</evidence>
<dbReference type="Gene3D" id="3.30.565.10">
    <property type="entry name" value="Histidine kinase-like ATPase, C-terminal domain"/>
    <property type="match status" value="1"/>
</dbReference>
<dbReference type="InterPro" id="IPR008207">
    <property type="entry name" value="Sig_transdc_His_kin_Hpt_dom"/>
</dbReference>
<evidence type="ECO:0000256" key="6">
    <source>
        <dbReference type="ARBA" id="ARBA00022500"/>
    </source>
</evidence>
<dbReference type="InterPro" id="IPR035891">
    <property type="entry name" value="CheY-binding_CheA"/>
</dbReference>
<dbReference type="EMBL" id="WNKU01000011">
    <property type="protein sequence ID" value="MTV49424.1"/>
    <property type="molecule type" value="Genomic_DNA"/>
</dbReference>
<dbReference type="Pfam" id="PF02518">
    <property type="entry name" value="HATPase_c"/>
    <property type="match status" value="1"/>
</dbReference>
<dbReference type="SUPFAM" id="SSF50341">
    <property type="entry name" value="CheW-like"/>
    <property type="match status" value="1"/>
</dbReference>
<dbReference type="InterPro" id="IPR036061">
    <property type="entry name" value="CheW-like_dom_sf"/>
</dbReference>
<dbReference type="Gene3D" id="1.20.120.160">
    <property type="entry name" value="HPT domain"/>
    <property type="match status" value="1"/>
</dbReference>
<comment type="catalytic activity">
    <reaction evidence="1">
        <text>ATP + protein L-histidine = ADP + protein N-phospho-L-histidine.</text>
        <dbReference type="EC" id="2.7.13.3"/>
    </reaction>
</comment>
<keyword evidence="5" id="KW-0963">Cytoplasm</keyword>
<dbReference type="GO" id="GO:0005524">
    <property type="term" value="F:ATP binding"/>
    <property type="evidence" value="ECO:0007669"/>
    <property type="project" value="UniProtKB-KW"/>
</dbReference>
<evidence type="ECO:0000259" key="17">
    <source>
        <dbReference type="PROSITE" id="PS50109"/>
    </source>
</evidence>
<feature type="domain" description="HPt" evidence="19">
    <location>
        <begin position="3"/>
        <end position="107"/>
    </location>
</feature>
<evidence type="ECO:0000256" key="10">
    <source>
        <dbReference type="ARBA" id="ARBA00022777"/>
    </source>
</evidence>
<dbReference type="CDD" id="cd00731">
    <property type="entry name" value="CheA_reg"/>
    <property type="match status" value="1"/>
</dbReference>
<dbReference type="PANTHER" id="PTHR43395:SF10">
    <property type="entry name" value="CHEMOTAXIS PROTEIN CHEA"/>
    <property type="match status" value="1"/>
</dbReference>
<dbReference type="SMART" id="SM00387">
    <property type="entry name" value="HATPase_c"/>
    <property type="match status" value="1"/>
</dbReference>
<keyword evidence="7 14" id="KW-0597">Phosphoprotein</keyword>
<dbReference type="SMART" id="SM00260">
    <property type="entry name" value="CheW"/>
    <property type="match status" value="1"/>
</dbReference>
<feature type="compositionally biased region" description="Polar residues" evidence="16">
    <location>
        <begin position="238"/>
        <end position="255"/>
    </location>
</feature>
<feature type="compositionally biased region" description="Basic and acidic residues" evidence="16">
    <location>
        <begin position="256"/>
        <end position="276"/>
    </location>
</feature>
<accession>A0A6I3SKG2</accession>
<comment type="caution">
    <text evidence="20">The sequence shown here is derived from an EMBL/GenBank/DDBJ whole genome shotgun (WGS) entry which is preliminary data.</text>
</comment>
<keyword evidence="8" id="KW-0808">Transferase</keyword>
<dbReference type="InterPro" id="IPR036890">
    <property type="entry name" value="HATPase_C_sf"/>
</dbReference>
<evidence type="ECO:0000256" key="14">
    <source>
        <dbReference type="PROSITE-ProRule" id="PRU00110"/>
    </source>
</evidence>
<dbReference type="SUPFAM" id="SSF47226">
    <property type="entry name" value="Histidine-containing phosphotransfer domain, HPT domain"/>
    <property type="match status" value="1"/>
</dbReference>
<dbReference type="GO" id="GO:0000155">
    <property type="term" value="F:phosphorelay sensor kinase activity"/>
    <property type="evidence" value="ECO:0007669"/>
    <property type="project" value="InterPro"/>
</dbReference>
<dbReference type="InterPro" id="IPR004105">
    <property type="entry name" value="CheA-like_dim"/>
</dbReference>
<reference evidence="20 21" key="1">
    <citation type="submission" date="2019-11" db="EMBL/GenBank/DDBJ databases">
        <title>Whole-genome sequence of a the green, strictly anaerobic photosynthetic bacterium Heliobacillus mobilis DSM 6151.</title>
        <authorList>
            <person name="Kyndt J.A."/>
            <person name="Meyer T.E."/>
        </authorList>
    </citation>
    <scope>NUCLEOTIDE SEQUENCE [LARGE SCALE GENOMIC DNA]</scope>
    <source>
        <strain evidence="20 21">DSM 6151</strain>
    </source>
</reference>
<evidence type="ECO:0000256" key="5">
    <source>
        <dbReference type="ARBA" id="ARBA00022490"/>
    </source>
</evidence>
<keyword evidence="11" id="KW-0067">ATP-binding</keyword>
<dbReference type="PROSITE" id="PS50894">
    <property type="entry name" value="HPT"/>
    <property type="match status" value="1"/>
</dbReference>
<dbReference type="FunFam" id="3.30.565.10:FF:000016">
    <property type="entry name" value="Chemotaxis protein CheA, putative"/>
    <property type="match status" value="1"/>
</dbReference>
<keyword evidence="15" id="KW-0175">Coiled coil</keyword>
<dbReference type="PROSITE" id="PS50851">
    <property type="entry name" value="CHEW"/>
    <property type="match status" value="1"/>
</dbReference>
<proteinExistence type="predicted"/>
<evidence type="ECO:0000256" key="15">
    <source>
        <dbReference type="SAM" id="Coils"/>
    </source>
</evidence>
<feature type="region of interest" description="Disordered" evidence="16">
    <location>
        <begin position="238"/>
        <end position="291"/>
    </location>
</feature>
<keyword evidence="10" id="KW-0418">Kinase</keyword>
<dbReference type="InterPro" id="IPR051315">
    <property type="entry name" value="Bact_Chemotaxis_CheA"/>
</dbReference>